<proteinExistence type="predicted"/>
<sequence length="28" mass="3367">MFGYFWVAGLWMPRSLPHWKCYCNGRGC</sequence>
<dbReference type="EMBL" id="JABFAC010000006">
    <property type="protein sequence ID" value="MBA0615900.1"/>
    <property type="molecule type" value="Genomic_DNA"/>
</dbReference>
<evidence type="ECO:0000313" key="1">
    <source>
        <dbReference type="EMBL" id="MBA0615900.1"/>
    </source>
</evidence>
<protein>
    <submittedName>
        <fullName evidence="1">Uncharacterized protein</fullName>
    </submittedName>
</protein>
<evidence type="ECO:0000313" key="2">
    <source>
        <dbReference type="Proteomes" id="UP000593561"/>
    </source>
</evidence>
<comment type="caution">
    <text evidence="1">The sequence shown here is derived from an EMBL/GenBank/DDBJ whole genome shotgun (WGS) entry which is preliminary data.</text>
</comment>
<name>A0A7J8RQR7_GOSDV</name>
<keyword evidence="2" id="KW-1185">Reference proteome</keyword>
<dbReference type="AlphaFoldDB" id="A0A7J8RQR7"/>
<organism evidence="1 2">
    <name type="scientific">Gossypium davidsonii</name>
    <name type="common">Davidson's cotton</name>
    <name type="synonym">Gossypium klotzschianum subsp. davidsonii</name>
    <dbReference type="NCBI Taxonomy" id="34287"/>
    <lineage>
        <taxon>Eukaryota</taxon>
        <taxon>Viridiplantae</taxon>
        <taxon>Streptophyta</taxon>
        <taxon>Embryophyta</taxon>
        <taxon>Tracheophyta</taxon>
        <taxon>Spermatophyta</taxon>
        <taxon>Magnoliopsida</taxon>
        <taxon>eudicotyledons</taxon>
        <taxon>Gunneridae</taxon>
        <taxon>Pentapetalae</taxon>
        <taxon>rosids</taxon>
        <taxon>malvids</taxon>
        <taxon>Malvales</taxon>
        <taxon>Malvaceae</taxon>
        <taxon>Malvoideae</taxon>
        <taxon>Gossypium</taxon>
    </lineage>
</organism>
<gene>
    <name evidence="1" type="ORF">Godav_016005</name>
</gene>
<dbReference type="Proteomes" id="UP000593561">
    <property type="component" value="Unassembled WGS sequence"/>
</dbReference>
<accession>A0A7J8RQR7</accession>
<reference evidence="1 2" key="1">
    <citation type="journal article" date="2019" name="Genome Biol. Evol.">
        <title>Insights into the evolution of the New World diploid cottons (Gossypium, subgenus Houzingenia) based on genome sequencing.</title>
        <authorList>
            <person name="Grover C.E."/>
            <person name="Arick M.A. 2nd"/>
            <person name="Thrash A."/>
            <person name="Conover J.L."/>
            <person name="Sanders W.S."/>
            <person name="Peterson D.G."/>
            <person name="Frelichowski J.E."/>
            <person name="Scheffler J.A."/>
            <person name="Scheffler B.E."/>
            <person name="Wendel J.F."/>
        </authorList>
    </citation>
    <scope>NUCLEOTIDE SEQUENCE [LARGE SCALE GENOMIC DNA]</scope>
    <source>
        <strain evidence="1">27</strain>
        <tissue evidence="1">Leaf</tissue>
    </source>
</reference>